<evidence type="ECO:0008006" key="4">
    <source>
        <dbReference type="Google" id="ProtNLM"/>
    </source>
</evidence>
<comment type="caution">
    <text evidence="2">The sequence shown here is derived from an EMBL/GenBank/DDBJ whole genome shotgun (WGS) entry which is preliminary data.</text>
</comment>
<keyword evidence="3" id="KW-1185">Reference proteome</keyword>
<evidence type="ECO:0000313" key="3">
    <source>
        <dbReference type="Proteomes" id="UP000766486"/>
    </source>
</evidence>
<keyword evidence="1" id="KW-0472">Membrane</keyword>
<keyword evidence="1" id="KW-1133">Transmembrane helix</keyword>
<dbReference type="EMBL" id="CABFNS010000715">
    <property type="protein sequence ID" value="VUC24038.1"/>
    <property type="molecule type" value="Genomic_DNA"/>
</dbReference>
<dbReference type="Proteomes" id="UP000766486">
    <property type="component" value="Unassembled WGS sequence"/>
</dbReference>
<keyword evidence="1" id="KW-0812">Transmembrane</keyword>
<feature type="transmembrane region" description="Helical" evidence="1">
    <location>
        <begin position="237"/>
        <end position="262"/>
    </location>
</feature>
<gene>
    <name evidence="2" type="ORF">CLO192961_LOCUS132589</name>
</gene>
<protein>
    <recommendedName>
        <fullName evidence="4">Cyanovirin-N domain-containing protein</fullName>
    </recommendedName>
</protein>
<reference evidence="2 3" key="1">
    <citation type="submission" date="2019-06" db="EMBL/GenBank/DDBJ databases">
        <authorList>
            <person name="Broberg M."/>
        </authorList>
    </citation>
    <scope>NUCLEOTIDE SEQUENCE [LARGE SCALE GENOMIC DNA]</scope>
</reference>
<evidence type="ECO:0000256" key="1">
    <source>
        <dbReference type="SAM" id="Phobius"/>
    </source>
</evidence>
<organism evidence="2 3">
    <name type="scientific">Bionectria ochroleuca</name>
    <name type="common">Gliocladium roseum</name>
    <dbReference type="NCBI Taxonomy" id="29856"/>
    <lineage>
        <taxon>Eukaryota</taxon>
        <taxon>Fungi</taxon>
        <taxon>Dikarya</taxon>
        <taxon>Ascomycota</taxon>
        <taxon>Pezizomycotina</taxon>
        <taxon>Sordariomycetes</taxon>
        <taxon>Hypocreomycetidae</taxon>
        <taxon>Hypocreales</taxon>
        <taxon>Bionectriaceae</taxon>
        <taxon>Clonostachys</taxon>
    </lineage>
</organism>
<accession>A0ABY6TZ90</accession>
<sequence>MSLTKATQTTGASPASALTTPFVPPTGCADKFPLTIGITDSGLSNGTKTSSVLTILASGPDASGYADCQPSQWNTADSSLSFSPAVCPSAWTAYRISQNSNGTWEAHCCSRGFIYGYHGHDIHRIENTACVRAIANNMTTSTRISARTNTVGTVVHKYTDTIKTSSGSSTLLIHNAWHIYWDPTDVASLSPTPPIPVCSTSTINTWTPGESLINGTYLGSGCERPASDMGSAASWRIYAFLIVGLPIILGLALIGGVAFAIYSCTKKRRVIMFVPMTNLAATQTLQAPESQLKASQIT</sequence>
<name>A0ABY6TZ90_BIOOC</name>
<proteinExistence type="predicted"/>
<evidence type="ECO:0000313" key="2">
    <source>
        <dbReference type="EMBL" id="VUC24038.1"/>
    </source>
</evidence>